<dbReference type="EMBL" id="BNAQ01000001">
    <property type="protein sequence ID" value="GHH08352.1"/>
    <property type="molecule type" value="Genomic_DNA"/>
</dbReference>
<dbReference type="PANTHER" id="PTHR42791:SF1">
    <property type="entry name" value="N-ACETYLTRANSFERASE DOMAIN-CONTAINING PROTEIN"/>
    <property type="match status" value="1"/>
</dbReference>
<reference evidence="3" key="1">
    <citation type="journal article" date="2019" name="Int. J. Syst. Evol. Microbiol.">
        <title>The Global Catalogue of Microorganisms (GCM) 10K type strain sequencing project: providing services to taxonomists for standard genome sequencing and annotation.</title>
        <authorList>
            <consortium name="The Broad Institute Genomics Platform"/>
            <consortium name="The Broad Institute Genome Sequencing Center for Infectious Disease"/>
            <person name="Wu L."/>
            <person name="Ma J."/>
        </authorList>
    </citation>
    <scope>NUCLEOTIDE SEQUENCE [LARGE SCALE GENOMIC DNA]</scope>
    <source>
        <strain evidence="3">CGMCC 1.8957</strain>
    </source>
</reference>
<evidence type="ECO:0000313" key="2">
    <source>
        <dbReference type="EMBL" id="GHH08352.1"/>
    </source>
</evidence>
<dbReference type="SUPFAM" id="SSF55729">
    <property type="entry name" value="Acyl-CoA N-acyltransferases (Nat)"/>
    <property type="match status" value="1"/>
</dbReference>
<evidence type="ECO:0000313" key="3">
    <source>
        <dbReference type="Proteomes" id="UP000652430"/>
    </source>
</evidence>
<dbReference type="InterPro" id="IPR016181">
    <property type="entry name" value="Acyl_CoA_acyltransferase"/>
</dbReference>
<protein>
    <submittedName>
        <fullName evidence="2">N-acetyltransferase</fullName>
    </submittedName>
</protein>
<accession>A0ABQ3L971</accession>
<keyword evidence="3" id="KW-1185">Reference proteome</keyword>
<comment type="caution">
    <text evidence="2">The sequence shown here is derived from an EMBL/GenBank/DDBJ whole genome shotgun (WGS) entry which is preliminary data.</text>
</comment>
<feature type="domain" description="N-acetyltransferase" evidence="1">
    <location>
        <begin position="74"/>
        <end position="213"/>
    </location>
</feature>
<name>A0ABQ3L971_9SPHN</name>
<organism evidence="2 3">
    <name type="scientific">Sphingomonas glacialis</name>
    <dbReference type="NCBI Taxonomy" id="658225"/>
    <lineage>
        <taxon>Bacteria</taxon>
        <taxon>Pseudomonadati</taxon>
        <taxon>Pseudomonadota</taxon>
        <taxon>Alphaproteobacteria</taxon>
        <taxon>Sphingomonadales</taxon>
        <taxon>Sphingomonadaceae</taxon>
        <taxon>Sphingomonas</taxon>
    </lineage>
</organism>
<sequence length="214" mass="22742">MTPSHGSVVRPDRNADPVAGVRVAGTADRDRIVALLARAFADDPAMAYIFPDPADRALRLPRLFGVLFDSDASSGIRLVTAGGEAATLWRAPGQTSDSMLTMLLHAWPLWRALGGSIGRALAVSSAISAHFPREAVWYLHLAGCDPAAQGRGFGAAAVRGGLDRLLGSGLPAYLETATERNLAFYRALGFEITAEWSVPKGGPRFWSMLRPASS</sequence>
<dbReference type="RefSeq" id="WP_189674876.1">
    <property type="nucleotide sequence ID" value="NZ_BNAQ01000001.1"/>
</dbReference>
<dbReference type="PROSITE" id="PS51186">
    <property type="entry name" value="GNAT"/>
    <property type="match status" value="1"/>
</dbReference>
<evidence type="ECO:0000259" key="1">
    <source>
        <dbReference type="PROSITE" id="PS51186"/>
    </source>
</evidence>
<dbReference type="InterPro" id="IPR052523">
    <property type="entry name" value="Trichothecene_AcTrans"/>
</dbReference>
<dbReference type="Proteomes" id="UP000652430">
    <property type="component" value="Unassembled WGS sequence"/>
</dbReference>
<proteinExistence type="predicted"/>
<dbReference type="Pfam" id="PF00583">
    <property type="entry name" value="Acetyltransf_1"/>
    <property type="match status" value="1"/>
</dbReference>
<dbReference type="PANTHER" id="PTHR42791">
    <property type="entry name" value="GNAT FAMILY ACETYLTRANSFERASE"/>
    <property type="match status" value="1"/>
</dbReference>
<dbReference type="Gene3D" id="3.40.630.30">
    <property type="match status" value="1"/>
</dbReference>
<dbReference type="InterPro" id="IPR000182">
    <property type="entry name" value="GNAT_dom"/>
</dbReference>
<gene>
    <name evidence="2" type="ORF">GCM10008023_03680</name>
</gene>